<protein>
    <recommendedName>
        <fullName evidence="3 4">N5-carboxyaminoimidazole ribonucleotide mutase</fullName>
        <shortName evidence="3 4">N5-CAIR mutase</shortName>
        <ecNumber evidence="3 4">5.4.99.18</ecNumber>
    </recommendedName>
    <alternativeName>
        <fullName evidence="3">5-(carboxyamino)imidazole ribonucleotide mutase</fullName>
    </alternativeName>
</protein>
<evidence type="ECO:0000256" key="3">
    <source>
        <dbReference type="HAMAP-Rule" id="MF_01929"/>
    </source>
</evidence>
<dbReference type="GO" id="GO:0034023">
    <property type="term" value="F:5-(carboxyamino)imidazole ribonucleotide mutase activity"/>
    <property type="evidence" value="ECO:0007669"/>
    <property type="project" value="UniProtKB-UniRule"/>
</dbReference>
<sequence length="175" mass="18120">MSQEGRGEVVAPIAQPRVAILVGSSSDWGVMVEAAKTLKEFGVAYEARVLSAHRTPEALRDYVLGARDRGLKLLIAAAGGAAHLPGVVAAQTVLPVLGVAIESGAFRGVDALLAMVPMPAGVPVGCVGVGRAGARNAALLAVAILGVEDPKLWEALEIFRKEQSKRVLGQDLELP</sequence>
<dbReference type="PIRSF" id="PIRSF001338">
    <property type="entry name" value="AIR_carboxylase"/>
    <property type="match status" value="1"/>
</dbReference>
<dbReference type="InterPro" id="IPR000031">
    <property type="entry name" value="PurE_dom"/>
</dbReference>
<keyword evidence="2 3" id="KW-0413">Isomerase</keyword>
<comment type="pathway">
    <text evidence="3 4">Purine metabolism; IMP biosynthesis via de novo pathway; 5-amino-1-(5-phospho-D-ribosyl)imidazole-4-carboxylate from 5-amino-1-(5-phospho-D-ribosyl)imidazole (N5-CAIR route): step 2/2.</text>
</comment>
<evidence type="ECO:0000256" key="2">
    <source>
        <dbReference type="ARBA" id="ARBA00023235"/>
    </source>
</evidence>
<dbReference type="InterPro" id="IPR033747">
    <property type="entry name" value="PurE_ClassI"/>
</dbReference>
<dbReference type="EMBL" id="CAJNOB010000001">
    <property type="protein sequence ID" value="CAF0689147.1"/>
    <property type="molecule type" value="Genomic_DNA"/>
</dbReference>
<dbReference type="NCBIfam" id="TIGR01162">
    <property type="entry name" value="purE"/>
    <property type="match status" value="1"/>
</dbReference>
<dbReference type="PANTHER" id="PTHR23046:SF2">
    <property type="entry name" value="PHOSPHORIBOSYLAMINOIMIDAZOLE CARBOXYLASE"/>
    <property type="match status" value="1"/>
</dbReference>
<dbReference type="SMART" id="SM01001">
    <property type="entry name" value="AIRC"/>
    <property type="match status" value="1"/>
</dbReference>
<reference evidence="7" key="1">
    <citation type="submission" date="2021-02" db="EMBL/GenBank/DDBJ databases">
        <authorList>
            <person name="Cremers G."/>
            <person name="Picone N."/>
        </authorList>
    </citation>
    <scope>NUCLEOTIDE SEQUENCE</scope>
    <source>
        <strain evidence="7">PQ17</strain>
    </source>
</reference>
<dbReference type="SUPFAM" id="SSF52255">
    <property type="entry name" value="N5-CAIR mutase (phosphoribosylaminoimidazole carboxylase, PurE)"/>
    <property type="match status" value="1"/>
</dbReference>
<dbReference type="AlphaFoldDB" id="A0A8J2BH46"/>
<evidence type="ECO:0000259" key="6">
    <source>
        <dbReference type="SMART" id="SM01001"/>
    </source>
</evidence>
<evidence type="ECO:0000256" key="1">
    <source>
        <dbReference type="ARBA" id="ARBA00022755"/>
    </source>
</evidence>
<feature type="binding site" evidence="3 5">
    <location>
        <position position="24"/>
    </location>
    <ligand>
        <name>substrate</name>
    </ligand>
</feature>
<dbReference type="GO" id="GO:0006189">
    <property type="term" value="P:'de novo' IMP biosynthetic process"/>
    <property type="evidence" value="ECO:0007669"/>
    <property type="project" value="UniProtKB-UniRule"/>
</dbReference>
<dbReference type="HAMAP" id="MF_01929">
    <property type="entry name" value="PurE_classI"/>
    <property type="match status" value="1"/>
</dbReference>
<dbReference type="EC" id="5.4.99.18" evidence="3 4"/>
<gene>
    <name evidence="3 7" type="primary">purE</name>
    <name evidence="7" type="ORF">MPNT_10126</name>
</gene>
<comment type="function">
    <text evidence="3 4">Catalyzes the conversion of N5-carboxyaminoimidazole ribonucleotide (N5-CAIR) to 4-carboxy-5-aminoimidazole ribonucleotide (CAIR).</text>
</comment>
<evidence type="ECO:0000313" key="7">
    <source>
        <dbReference type="EMBL" id="CAF0689147.1"/>
    </source>
</evidence>
<feature type="binding site" evidence="3 5">
    <location>
        <position position="54"/>
    </location>
    <ligand>
        <name>substrate</name>
    </ligand>
</feature>
<dbReference type="PANTHER" id="PTHR23046">
    <property type="entry name" value="PHOSPHORIBOSYLAMINOIMIDAZOLE CARBOXYLASE CATALYTIC SUBUNIT"/>
    <property type="match status" value="1"/>
</dbReference>
<dbReference type="Pfam" id="PF00731">
    <property type="entry name" value="AIRC"/>
    <property type="match status" value="1"/>
</dbReference>
<keyword evidence="1 3" id="KW-0658">Purine biosynthesis</keyword>
<accession>A0A8J2BH46</accession>
<feature type="domain" description="PurE" evidence="6">
    <location>
        <begin position="16"/>
        <end position="167"/>
    </location>
</feature>
<comment type="similarity">
    <text evidence="3">Belongs to the AIR carboxylase family. Class I subfamily.</text>
</comment>
<dbReference type="Gene3D" id="3.40.50.1970">
    <property type="match status" value="1"/>
</dbReference>
<evidence type="ECO:0000313" key="8">
    <source>
        <dbReference type="Proteomes" id="UP000663859"/>
    </source>
</evidence>
<comment type="caution">
    <text evidence="7">The sequence shown here is derived from an EMBL/GenBank/DDBJ whole genome shotgun (WGS) entry which is preliminary data.</text>
</comment>
<dbReference type="Proteomes" id="UP000663859">
    <property type="component" value="Unassembled WGS sequence"/>
</dbReference>
<dbReference type="UniPathway" id="UPA00074">
    <property type="reaction ID" value="UER00943"/>
</dbReference>
<name>A0A8J2BH46_9BACT</name>
<dbReference type="InterPro" id="IPR024694">
    <property type="entry name" value="PurE_prokaryotes"/>
</dbReference>
<evidence type="ECO:0000256" key="5">
    <source>
        <dbReference type="PIRSR" id="PIRSR001338-1"/>
    </source>
</evidence>
<comment type="catalytic activity">
    <reaction evidence="3 4">
        <text>5-carboxyamino-1-(5-phospho-D-ribosyl)imidazole + H(+) = 5-amino-1-(5-phospho-D-ribosyl)imidazole-4-carboxylate</text>
        <dbReference type="Rhea" id="RHEA:13193"/>
        <dbReference type="ChEBI" id="CHEBI:15378"/>
        <dbReference type="ChEBI" id="CHEBI:58730"/>
        <dbReference type="ChEBI" id="CHEBI:77657"/>
        <dbReference type="EC" id="5.4.99.18"/>
    </reaction>
</comment>
<feature type="binding site" evidence="3 5">
    <location>
        <position position="27"/>
    </location>
    <ligand>
        <name>substrate</name>
    </ligand>
</feature>
<organism evidence="7 8">
    <name type="scientific">Candidatus Methylacidithermus pantelleriae</name>
    <dbReference type="NCBI Taxonomy" id="2744239"/>
    <lineage>
        <taxon>Bacteria</taxon>
        <taxon>Pseudomonadati</taxon>
        <taxon>Verrucomicrobiota</taxon>
        <taxon>Methylacidiphilae</taxon>
        <taxon>Methylacidiphilales</taxon>
        <taxon>Methylacidiphilaceae</taxon>
        <taxon>Candidatus Methylacidithermus</taxon>
    </lineage>
</organism>
<proteinExistence type="inferred from homology"/>
<evidence type="ECO:0000256" key="4">
    <source>
        <dbReference type="PIRNR" id="PIRNR001338"/>
    </source>
</evidence>
<keyword evidence="8" id="KW-1185">Reference proteome</keyword>